<dbReference type="InterPro" id="IPR021280">
    <property type="entry name" value="TMEM260-like"/>
</dbReference>
<evidence type="ECO:0000256" key="1">
    <source>
        <dbReference type="SAM" id="Phobius"/>
    </source>
</evidence>
<keyword evidence="1" id="KW-0472">Membrane</keyword>
<protein>
    <submittedName>
        <fullName evidence="2">DUF2723 domain-containing protein</fullName>
    </submittedName>
</protein>
<feature type="transmembrane region" description="Helical" evidence="1">
    <location>
        <begin position="577"/>
        <end position="593"/>
    </location>
</feature>
<proteinExistence type="predicted"/>
<dbReference type="InterPro" id="IPR052724">
    <property type="entry name" value="GT117_domain-containing"/>
</dbReference>
<sequence>MCSYKRVNLICGFIAFFISAVVYILTVEPSASFWDCPEFILSASRLEVGHPPGAPFFMLAGNVFSLFASSSQEVAYCINIMNALLSAGCIFFLFQTITYFASSLICAGKSKSEYPLSSIALIMLCGFTGAMTYAFTDTFWFSAVEGEVYSFSSFLTALTVWIILKWDEESGNISSDRWIVLMFYIIGLSIGVHLLNLLCIPAVGLVVYYRKFHYSGLRGFLLTLVVSMLAIAAVLYGVVPGVMKMAGLFELFFANKLDAGYDTGMIIYSILLFFLLLMACIESVRMRNICVVFTLIYFSIFMLGVTMQGGTALTIFISFVVATILWILLKKTSHEKLWRVSYVISFSMLMLTVGYSSYALILIRSSDNTPMDQQSPEDPFTLRDYLGREQYGDTPLLYGQSFASVRALKEKDGYLMYGYKETDEIYRRKDWTTDTANMRKDEKYVLTGRKISPEYEDATCMIFPRMYSESHAEQYKAWIPGGMEGKQVTYFDKSRGENVSVTVPTFWDNIKYFFTYQVNYMYWRYFLWNFVGRQNDVQGYGDRINGNWITGIDFIDRLFVLDNEFLPTHLKNNKGRNIYYALPLLLGIMGLLWQLRKGSDGKRQFSVVMILFFMTGLAIVLYINQVPVQPRERDYAYSGSFYAFAIWIGLGAAALFTFIKSIFSKINTSSALAASAIVCTGLVFLIVSQTWDDHDRSNRYLCRDMGYNYLNTLQEEGSPILFVNGDNETFPLWYAQEVEGVRTDVRVCNLMYLTGGWYVDQMCRPAYSSPGLPVSFGREYYRDGVNDVVRVNPVTGYSDDGNPVRIKEQIEEYYKNNPGQYPFGEDPWEWKNIVRYWLTSDDESMRCIPTDEIHFSIDSEAVKRSGMYIPEDIEIPQTMVVSLKEKSYLTRSGIILADLISNCNWERPLYVAKSMRIGEYLDLDDFLVLEGMAQRIVPFNARKLNKTVDPDRCYDNIMNKYSYGSLSDNSVYFDETNRRMAITLQRMICEAAEWMNASGDTVRSSAIASKCLDEISNNDIILDAYSCADRLALLSESGSHDSIYYDIMNTRIEYANWYLSFSDSDFVEHSDDLLRTLYSIDFSMVNSRYSNLLDISEERFSSLGMNNHAEFVRKMIDTVN</sequence>
<evidence type="ECO:0000313" key="2">
    <source>
        <dbReference type="EMBL" id="MBU3838266.1"/>
    </source>
</evidence>
<reference evidence="2" key="2">
    <citation type="submission" date="2021-04" db="EMBL/GenBank/DDBJ databases">
        <authorList>
            <person name="Gilroy R."/>
        </authorList>
    </citation>
    <scope>NUCLEOTIDE SEQUENCE</scope>
    <source>
        <strain evidence="2">G4-2901</strain>
    </source>
</reference>
<feature type="transmembrane region" description="Helical" evidence="1">
    <location>
        <begin position="7"/>
        <end position="25"/>
    </location>
</feature>
<feature type="transmembrane region" description="Helical" evidence="1">
    <location>
        <begin position="341"/>
        <end position="363"/>
    </location>
</feature>
<dbReference type="EMBL" id="JAHLFW010000070">
    <property type="protein sequence ID" value="MBU3838266.1"/>
    <property type="molecule type" value="Genomic_DNA"/>
</dbReference>
<feature type="transmembrane region" description="Helical" evidence="1">
    <location>
        <begin position="259"/>
        <end position="281"/>
    </location>
</feature>
<feature type="transmembrane region" description="Helical" evidence="1">
    <location>
        <begin position="114"/>
        <end position="136"/>
    </location>
</feature>
<feature type="transmembrane region" description="Helical" evidence="1">
    <location>
        <begin position="178"/>
        <end position="208"/>
    </location>
</feature>
<feature type="transmembrane region" description="Helical" evidence="1">
    <location>
        <begin position="605"/>
        <end position="623"/>
    </location>
</feature>
<name>A0A948TC53_9BACT</name>
<feature type="transmembrane region" description="Helical" evidence="1">
    <location>
        <begin position="54"/>
        <end position="71"/>
    </location>
</feature>
<dbReference type="Pfam" id="PF11028">
    <property type="entry name" value="TMEM260-like"/>
    <property type="match status" value="1"/>
</dbReference>
<dbReference type="Proteomes" id="UP000783796">
    <property type="component" value="Unassembled WGS sequence"/>
</dbReference>
<keyword evidence="1" id="KW-1133">Transmembrane helix</keyword>
<feature type="transmembrane region" description="Helical" evidence="1">
    <location>
        <begin position="148"/>
        <end position="166"/>
    </location>
</feature>
<dbReference type="AlphaFoldDB" id="A0A948TC53"/>
<gene>
    <name evidence="2" type="ORF">H9777_08155</name>
</gene>
<organism evidence="2 3">
    <name type="scientific">Candidatus Phocaeicola faecigallinarum</name>
    <dbReference type="NCBI Taxonomy" id="2838732"/>
    <lineage>
        <taxon>Bacteria</taxon>
        <taxon>Pseudomonadati</taxon>
        <taxon>Bacteroidota</taxon>
        <taxon>Bacteroidia</taxon>
        <taxon>Bacteroidales</taxon>
        <taxon>Bacteroidaceae</taxon>
        <taxon>Phocaeicola</taxon>
    </lineage>
</organism>
<reference evidence="2" key="1">
    <citation type="journal article" date="2021" name="PeerJ">
        <title>Extensive microbial diversity within the chicken gut microbiome revealed by metagenomics and culture.</title>
        <authorList>
            <person name="Gilroy R."/>
            <person name="Ravi A."/>
            <person name="Getino M."/>
            <person name="Pursley I."/>
            <person name="Horton D.L."/>
            <person name="Alikhan N.F."/>
            <person name="Baker D."/>
            <person name="Gharbi K."/>
            <person name="Hall N."/>
            <person name="Watson M."/>
            <person name="Adriaenssens E.M."/>
            <person name="Foster-Nyarko E."/>
            <person name="Jarju S."/>
            <person name="Secka A."/>
            <person name="Antonio M."/>
            <person name="Oren A."/>
            <person name="Chaudhuri R.R."/>
            <person name="La Ragione R."/>
            <person name="Hildebrand F."/>
            <person name="Pallen M.J."/>
        </authorList>
    </citation>
    <scope>NUCLEOTIDE SEQUENCE</scope>
    <source>
        <strain evidence="2">G4-2901</strain>
    </source>
</reference>
<feature type="transmembrane region" description="Helical" evidence="1">
    <location>
        <begin position="311"/>
        <end position="329"/>
    </location>
</feature>
<accession>A0A948TC53</accession>
<evidence type="ECO:0000313" key="3">
    <source>
        <dbReference type="Proteomes" id="UP000783796"/>
    </source>
</evidence>
<feature type="transmembrane region" description="Helical" evidence="1">
    <location>
        <begin position="220"/>
        <end position="239"/>
    </location>
</feature>
<feature type="transmembrane region" description="Helical" evidence="1">
    <location>
        <begin position="288"/>
        <end position="305"/>
    </location>
</feature>
<feature type="transmembrane region" description="Helical" evidence="1">
    <location>
        <begin position="83"/>
        <end position="102"/>
    </location>
</feature>
<keyword evidence="1" id="KW-0812">Transmembrane</keyword>
<feature type="transmembrane region" description="Helical" evidence="1">
    <location>
        <begin position="671"/>
        <end position="691"/>
    </location>
</feature>
<dbReference type="PANTHER" id="PTHR16214">
    <property type="entry name" value="TRANSMEMBRANE PROTEIN 260"/>
    <property type="match status" value="1"/>
</dbReference>
<comment type="caution">
    <text evidence="2">The sequence shown here is derived from an EMBL/GenBank/DDBJ whole genome shotgun (WGS) entry which is preliminary data.</text>
</comment>
<feature type="transmembrane region" description="Helical" evidence="1">
    <location>
        <begin position="635"/>
        <end position="659"/>
    </location>
</feature>
<dbReference type="PANTHER" id="PTHR16214:SF3">
    <property type="entry name" value="TRANSMEMBRANE PROTEIN 260"/>
    <property type="match status" value="1"/>
</dbReference>